<feature type="domain" description="Transferrin-like" evidence="2">
    <location>
        <begin position="25"/>
        <end position="369"/>
    </location>
</feature>
<comment type="caution">
    <text evidence="3">The sequence shown here is derived from an EMBL/GenBank/DDBJ whole genome shotgun (WGS) entry which is preliminary data.</text>
</comment>
<keyword evidence="4" id="KW-1185">Reference proteome</keyword>
<dbReference type="AlphaFoldDB" id="A0A8K0GG76"/>
<reference evidence="3" key="1">
    <citation type="submission" date="2019-08" db="EMBL/GenBank/DDBJ databases">
        <title>The genome of the North American firefly Photinus pyralis.</title>
        <authorList>
            <consortium name="Photinus pyralis genome working group"/>
            <person name="Fallon T.R."/>
            <person name="Sander Lower S.E."/>
            <person name="Weng J.-K."/>
        </authorList>
    </citation>
    <scope>NUCLEOTIDE SEQUENCE</scope>
    <source>
        <strain evidence="3">TRF0915ILg1</strain>
        <tissue evidence="3">Whole body</tissue>
    </source>
</reference>
<dbReference type="GO" id="GO:0006826">
    <property type="term" value="P:iron ion transport"/>
    <property type="evidence" value="ECO:0007669"/>
    <property type="project" value="TreeGrafter"/>
</dbReference>
<proteinExistence type="predicted"/>
<sequence length="738" mass="82302">MGIPPITSALLFIGIIVGIQAAKPYKICSLPGTEKECPQVERTGLLQCVNNYHGIDCILNIEQGKSDFGRVTPEEALVAAKFVQNVVVLGEFKSDVIGDDAIFATAVLVRHDHTNGFKGLKGKRYCHPGFRFEETVTELVLKEFENVVLKENNAEGCSNKVGSDTLLEKELKALTDFFGPSCRPGPWIDLDERNKNYYKNYSKLCELCFPNSDCTLPVGVVPFMRSLECLVNGGGDVALTTLNTIHEFFNKTENNNKQNDYRYLCRNGSVSTLDNPCVWSKQPGNLIIAHKDQADDVKTDLESWIPKNIIADRPTPYAGNSPFEGTFEKIFFPSEPEFNKIKFAFQRQSVKDYLEKYRVIPDSRSSEKCNQNIKWCTTSYEEQQKCGWLAQASLNNAIQPVLNCIQSPNKLGCLEDIKNDKADVVAADAHHGYIARKKNLAPLAYPETDNRKLINTVVVIKTSNPLKIDRFENLKTRKACIPEYGGIEWLSFINVARDRKVLSKTTCDYGELISDFVGDSCMPGAHDAEHEKSAKTHSQKLCDLCVPVPHAKTAKTCNSDDTNAYYGNVGALKCLKEAGDFAVITLNKEDYASINESEFRVLCKNGSLAINPGFNVDSECVLTTIVDSEVVSKRNSPKNNDISIILLNFERRFGTDRTKAFEVFNIFNNTVDLLFMDTTAGLAPTTSNNKNIRNYVSLFEHVDKCVIKNDDGSSAAVKATILPLILSIILLMYTNYKN</sequence>
<evidence type="ECO:0000313" key="4">
    <source>
        <dbReference type="Proteomes" id="UP000801492"/>
    </source>
</evidence>
<dbReference type="InterPro" id="IPR001156">
    <property type="entry name" value="Transferrin-like_dom"/>
</dbReference>
<organism evidence="3 4">
    <name type="scientific">Ignelater luminosus</name>
    <name type="common">Cucubano</name>
    <name type="synonym">Pyrophorus luminosus</name>
    <dbReference type="NCBI Taxonomy" id="2038154"/>
    <lineage>
        <taxon>Eukaryota</taxon>
        <taxon>Metazoa</taxon>
        <taxon>Ecdysozoa</taxon>
        <taxon>Arthropoda</taxon>
        <taxon>Hexapoda</taxon>
        <taxon>Insecta</taxon>
        <taxon>Pterygota</taxon>
        <taxon>Neoptera</taxon>
        <taxon>Endopterygota</taxon>
        <taxon>Coleoptera</taxon>
        <taxon>Polyphaga</taxon>
        <taxon>Elateriformia</taxon>
        <taxon>Elateroidea</taxon>
        <taxon>Elateridae</taxon>
        <taxon>Agrypninae</taxon>
        <taxon>Pyrophorini</taxon>
        <taxon>Ignelater</taxon>
    </lineage>
</organism>
<protein>
    <recommendedName>
        <fullName evidence="2">Transferrin-like domain-containing protein</fullName>
    </recommendedName>
</protein>
<dbReference type="PANTHER" id="PTHR11485">
    <property type="entry name" value="TRANSFERRIN"/>
    <property type="match status" value="1"/>
</dbReference>
<dbReference type="CDD" id="cd13529">
    <property type="entry name" value="PBP2_transferrin"/>
    <property type="match status" value="1"/>
</dbReference>
<dbReference type="SMART" id="SM00094">
    <property type="entry name" value="TR_FER"/>
    <property type="match status" value="1"/>
</dbReference>
<name>A0A8K0GG76_IGNLU</name>
<evidence type="ECO:0000259" key="2">
    <source>
        <dbReference type="PROSITE" id="PS51408"/>
    </source>
</evidence>
<dbReference type="PROSITE" id="PS51408">
    <property type="entry name" value="TRANSFERRIN_LIKE_4"/>
    <property type="match status" value="2"/>
</dbReference>
<gene>
    <name evidence="3" type="ORF">ILUMI_07572</name>
</gene>
<dbReference type="Proteomes" id="UP000801492">
    <property type="component" value="Unassembled WGS sequence"/>
</dbReference>
<dbReference type="PANTHER" id="PTHR11485:SF57">
    <property type="entry name" value="TRANSFERRIN"/>
    <property type="match status" value="1"/>
</dbReference>
<feature type="signal peptide" evidence="1">
    <location>
        <begin position="1"/>
        <end position="21"/>
    </location>
</feature>
<dbReference type="GO" id="GO:0005886">
    <property type="term" value="C:plasma membrane"/>
    <property type="evidence" value="ECO:0007669"/>
    <property type="project" value="TreeGrafter"/>
</dbReference>
<dbReference type="GO" id="GO:0055037">
    <property type="term" value="C:recycling endosome"/>
    <property type="evidence" value="ECO:0007669"/>
    <property type="project" value="TreeGrafter"/>
</dbReference>
<accession>A0A8K0GG76</accession>
<dbReference type="GO" id="GO:0005769">
    <property type="term" value="C:early endosome"/>
    <property type="evidence" value="ECO:0007669"/>
    <property type="project" value="TreeGrafter"/>
</dbReference>
<feature type="chain" id="PRO_5035451392" description="Transferrin-like domain-containing protein" evidence="1">
    <location>
        <begin position="22"/>
        <end position="738"/>
    </location>
</feature>
<keyword evidence="1" id="KW-0732">Signal</keyword>
<dbReference type="PRINTS" id="PR00422">
    <property type="entry name" value="TRANSFERRIN"/>
</dbReference>
<dbReference type="OrthoDB" id="8183540at2759"/>
<evidence type="ECO:0000313" key="3">
    <source>
        <dbReference type="EMBL" id="KAF2898604.1"/>
    </source>
</evidence>
<feature type="domain" description="Transferrin-like" evidence="2">
    <location>
        <begin position="373"/>
        <end position="704"/>
    </location>
</feature>
<dbReference type="EMBL" id="VTPC01003389">
    <property type="protein sequence ID" value="KAF2898604.1"/>
    <property type="molecule type" value="Genomic_DNA"/>
</dbReference>
<evidence type="ECO:0000256" key="1">
    <source>
        <dbReference type="SAM" id="SignalP"/>
    </source>
</evidence>
<dbReference type="Pfam" id="PF00405">
    <property type="entry name" value="Transferrin"/>
    <property type="match status" value="2"/>
</dbReference>
<dbReference type="GO" id="GO:0005615">
    <property type="term" value="C:extracellular space"/>
    <property type="evidence" value="ECO:0007669"/>
    <property type="project" value="TreeGrafter"/>
</dbReference>
<dbReference type="Gene3D" id="3.40.190.10">
    <property type="entry name" value="Periplasmic binding protein-like II"/>
    <property type="match status" value="3"/>
</dbReference>
<dbReference type="SUPFAM" id="SSF53850">
    <property type="entry name" value="Periplasmic binding protein-like II"/>
    <property type="match status" value="2"/>
</dbReference>